<dbReference type="SMART" id="SM00212">
    <property type="entry name" value="UBCc"/>
    <property type="match status" value="1"/>
</dbReference>
<keyword evidence="2" id="KW-1133">Transmembrane helix</keyword>
<accession>A0ABP0GBQ6</accession>
<dbReference type="EMBL" id="CAWYQH010000108">
    <property type="protein sequence ID" value="CAK8688918.1"/>
    <property type="molecule type" value="Genomic_DNA"/>
</dbReference>
<dbReference type="CDD" id="cd23799">
    <property type="entry name" value="UBCc_UBE2J"/>
    <property type="match status" value="1"/>
</dbReference>
<feature type="compositionally biased region" description="Polar residues" evidence="1">
    <location>
        <begin position="225"/>
        <end position="239"/>
    </location>
</feature>
<name>A0ABP0GBQ6_CLALP</name>
<organism evidence="4 5">
    <name type="scientific">Clavelina lepadiformis</name>
    <name type="common">Light-bulb sea squirt</name>
    <name type="synonym">Ascidia lepadiformis</name>
    <dbReference type="NCBI Taxonomy" id="159417"/>
    <lineage>
        <taxon>Eukaryota</taxon>
        <taxon>Metazoa</taxon>
        <taxon>Chordata</taxon>
        <taxon>Tunicata</taxon>
        <taxon>Ascidiacea</taxon>
        <taxon>Aplousobranchia</taxon>
        <taxon>Clavelinidae</taxon>
        <taxon>Clavelina</taxon>
    </lineage>
</organism>
<dbReference type="InterPro" id="IPR050113">
    <property type="entry name" value="Ub_conjugating_enzyme"/>
</dbReference>
<sequence length="304" mass="33572">MERSPAVKRLMREAQELKDATSEYSASPLEDNLFEWHFTFRGPEGSDFHGGIYHGRILLPPEYPMKPPSIMLLNHNGRFEVHKKICLSISGYHPESWQPSWSIRTAILAIIGFMPTKGDGAIGALDYTAEERKKLARKSQSFSCTSCGSIQDLLAKSLSENHSESEKRDRELAKQILFAKPKPTKPSPEKSETSNPSENSDPTSATQTRESVTADDGDASAPLQEENNGQANSEGVRQRIQAASVQENITQPSAPVRNEPLPQTSQRQNDTASLVLVVVLSVAIALLFFRRLDRVLNISSGLDG</sequence>
<feature type="compositionally biased region" description="Polar residues" evidence="1">
    <location>
        <begin position="195"/>
        <end position="211"/>
    </location>
</feature>
<dbReference type="Gene3D" id="3.10.110.10">
    <property type="entry name" value="Ubiquitin Conjugating Enzyme"/>
    <property type="match status" value="1"/>
</dbReference>
<evidence type="ECO:0000256" key="2">
    <source>
        <dbReference type="SAM" id="Phobius"/>
    </source>
</evidence>
<keyword evidence="2" id="KW-0472">Membrane</keyword>
<reference evidence="4 5" key="1">
    <citation type="submission" date="2024-02" db="EMBL/GenBank/DDBJ databases">
        <authorList>
            <person name="Daric V."/>
            <person name="Darras S."/>
        </authorList>
    </citation>
    <scope>NUCLEOTIDE SEQUENCE [LARGE SCALE GENOMIC DNA]</scope>
</reference>
<evidence type="ECO:0000256" key="1">
    <source>
        <dbReference type="SAM" id="MobiDB-lite"/>
    </source>
</evidence>
<dbReference type="InterPro" id="IPR016135">
    <property type="entry name" value="UBQ-conjugating_enzyme/RWD"/>
</dbReference>
<feature type="region of interest" description="Disordered" evidence="1">
    <location>
        <begin position="177"/>
        <end position="239"/>
    </location>
</feature>
<dbReference type="Pfam" id="PF00179">
    <property type="entry name" value="UQ_con"/>
    <property type="match status" value="1"/>
</dbReference>
<proteinExistence type="predicted"/>
<dbReference type="Proteomes" id="UP001642483">
    <property type="component" value="Unassembled WGS sequence"/>
</dbReference>
<evidence type="ECO:0000313" key="5">
    <source>
        <dbReference type="Proteomes" id="UP001642483"/>
    </source>
</evidence>
<dbReference type="PANTHER" id="PTHR24067">
    <property type="entry name" value="UBIQUITIN-CONJUGATING ENZYME E2"/>
    <property type="match status" value="1"/>
</dbReference>
<evidence type="ECO:0000313" key="4">
    <source>
        <dbReference type="EMBL" id="CAK8688918.1"/>
    </source>
</evidence>
<dbReference type="InterPro" id="IPR000608">
    <property type="entry name" value="UBC"/>
</dbReference>
<dbReference type="PROSITE" id="PS50127">
    <property type="entry name" value="UBC_2"/>
    <property type="match status" value="1"/>
</dbReference>
<protein>
    <recommendedName>
        <fullName evidence="3">UBC core domain-containing protein</fullName>
    </recommendedName>
</protein>
<feature type="region of interest" description="Disordered" evidence="1">
    <location>
        <begin position="246"/>
        <end position="265"/>
    </location>
</feature>
<keyword evidence="2" id="KW-0812">Transmembrane</keyword>
<feature type="domain" description="UBC core" evidence="3">
    <location>
        <begin position="5"/>
        <end position="155"/>
    </location>
</feature>
<gene>
    <name evidence="4" type="ORF">CVLEPA_LOCUS20871</name>
</gene>
<comment type="caution">
    <text evidence="4">The sequence shown here is derived from an EMBL/GenBank/DDBJ whole genome shotgun (WGS) entry which is preliminary data.</text>
</comment>
<feature type="transmembrane region" description="Helical" evidence="2">
    <location>
        <begin position="271"/>
        <end position="289"/>
    </location>
</feature>
<evidence type="ECO:0000259" key="3">
    <source>
        <dbReference type="PROSITE" id="PS50127"/>
    </source>
</evidence>
<keyword evidence="5" id="KW-1185">Reference proteome</keyword>
<dbReference type="SUPFAM" id="SSF54495">
    <property type="entry name" value="UBC-like"/>
    <property type="match status" value="1"/>
</dbReference>